<dbReference type="SMART" id="SM00382">
    <property type="entry name" value="AAA"/>
    <property type="match status" value="1"/>
</dbReference>
<dbReference type="InterPro" id="IPR027417">
    <property type="entry name" value="P-loop_NTPase"/>
</dbReference>
<dbReference type="PANTHER" id="PTHR43788">
    <property type="entry name" value="DNA2/NAM7 HELICASE FAMILY MEMBER"/>
    <property type="match status" value="1"/>
</dbReference>
<reference evidence="6" key="1">
    <citation type="submission" date="2017-04" db="EMBL/GenBank/DDBJ databases">
        <title>Function of individual gut microbiota members based on whole genome sequencing of pure cultures obtained from chicken caecum.</title>
        <authorList>
            <person name="Medvecky M."/>
            <person name="Cejkova D."/>
            <person name="Polansky O."/>
            <person name="Karasova D."/>
            <person name="Kubasova T."/>
            <person name="Cizek A."/>
            <person name="Rychlik I."/>
        </authorList>
    </citation>
    <scope>NUCLEOTIDE SEQUENCE [LARGE SCALE GENOMIC DNA]</scope>
    <source>
        <strain evidence="6">An175</strain>
    </source>
</reference>
<dbReference type="GO" id="GO:0017116">
    <property type="term" value="F:single-stranded DNA helicase activity"/>
    <property type="evidence" value="ECO:0007669"/>
    <property type="project" value="TreeGrafter"/>
</dbReference>
<dbReference type="EC" id="5.6.2.3" evidence="3"/>
<dbReference type="NCBIfam" id="TIGR01448">
    <property type="entry name" value="recD_rel"/>
    <property type="match status" value="1"/>
</dbReference>
<dbReference type="InterPro" id="IPR041451">
    <property type="entry name" value="RecD2_SH13"/>
</dbReference>
<dbReference type="AlphaFoldDB" id="A0A1Y4MHS8"/>
<dbReference type="GO" id="GO:0006310">
    <property type="term" value="P:DNA recombination"/>
    <property type="evidence" value="ECO:0007669"/>
    <property type="project" value="InterPro"/>
</dbReference>
<comment type="caution">
    <text evidence="5">The sequence shown here is derived from an EMBL/GenBank/DDBJ whole genome shotgun (WGS) entry which is preliminary data.</text>
</comment>
<keyword evidence="3" id="KW-0238">DNA-binding</keyword>
<evidence type="ECO:0000313" key="5">
    <source>
        <dbReference type="EMBL" id="OUP68313.1"/>
    </source>
</evidence>
<accession>A0A1Y4MHS8</accession>
<dbReference type="EMBL" id="NFKP01000019">
    <property type="protein sequence ID" value="OUP68313.1"/>
    <property type="molecule type" value="Genomic_DNA"/>
</dbReference>
<protein>
    <recommendedName>
        <fullName evidence="3">ATP-dependent RecD2 DNA helicase</fullName>
        <ecNumber evidence="3">5.6.2.3</ecNumber>
    </recommendedName>
    <alternativeName>
        <fullName evidence="3">DNA 5'-3' helicase subunit RecD2</fullName>
    </alternativeName>
</protein>
<dbReference type="GO" id="GO:0016887">
    <property type="term" value="F:ATP hydrolysis activity"/>
    <property type="evidence" value="ECO:0007669"/>
    <property type="project" value="RHEA"/>
</dbReference>
<comment type="similarity">
    <text evidence="3">Belongs to the RecD family. RecD2 subfamily.</text>
</comment>
<dbReference type="Gene3D" id="3.40.50.300">
    <property type="entry name" value="P-loop containing nucleotide triphosphate hydrolases"/>
    <property type="match status" value="2"/>
</dbReference>
<evidence type="ECO:0000256" key="2">
    <source>
        <dbReference type="ARBA" id="ARBA00022840"/>
    </source>
</evidence>
<comment type="function">
    <text evidence="3">DNA-dependent ATPase and ATP-dependent 5'-3' DNA helicase. Has no activity on blunt DNA or DNA with 3'-overhangs, requires at least 10 bases of 5'-ssDNA for helicase activity.</text>
</comment>
<dbReference type="InterPro" id="IPR003593">
    <property type="entry name" value="AAA+_ATPase"/>
</dbReference>
<evidence type="ECO:0000256" key="1">
    <source>
        <dbReference type="ARBA" id="ARBA00022741"/>
    </source>
</evidence>
<dbReference type="GO" id="GO:0003677">
    <property type="term" value="F:DNA binding"/>
    <property type="evidence" value="ECO:0007669"/>
    <property type="project" value="UniProtKB-UniRule"/>
</dbReference>
<dbReference type="Pfam" id="PF13538">
    <property type="entry name" value="UvrD_C_2"/>
    <property type="match status" value="1"/>
</dbReference>
<comment type="catalytic activity">
    <reaction evidence="3">
        <text>ATP + H2O = ADP + phosphate + H(+)</text>
        <dbReference type="Rhea" id="RHEA:13065"/>
        <dbReference type="ChEBI" id="CHEBI:15377"/>
        <dbReference type="ChEBI" id="CHEBI:15378"/>
        <dbReference type="ChEBI" id="CHEBI:30616"/>
        <dbReference type="ChEBI" id="CHEBI:43474"/>
        <dbReference type="ChEBI" id="CHEBI:456216"/>
        <dbReference type="EC" id="5.6.2.3"/>
    </reaction>
</comment>
<dbReference type="Pfam" id="PF23139">
    <property type="entry name" value="OB_YrrC"/>
    <property type="match status" value="1"/>
</dbReference>
<dbReference type="Gene3D" id="2.30.30.940">
    <property type="match status" value="1"/>
</dbReference>
<dbReference type="HAMAP" id="MF_01488">
    <property type="entry name" value="RecD2"/>
    <property type="match status" value="1"/>
</dbReference>
<name>A0A1Y4MHS8_9FIRM</name>
<evidence type="ECO:0000259" key="4">
    <source>
        <dbReference type="SMART" id="SM00382"/>
    </source>
</evidence>
<feature type="binding site" evidence="3">
    <location>
        <begin position="362"/>
        <end position="366"/>
    </location>
    <ligand>
        <name>ATP</name>
        <dbReference type="ChEBI" id="CHEBI:30616"/>
    </ligand>
</feature>
<dbReference type="InterPro" id="IPR027785">
    <property type="entry name" value="UvrD-like_helicase_C"/>
</dbReference>
<dbReference type="Proteomes" id="UP000196386">
    <property type="component" value="Unassembled WGS sequence"/>
</dbReference>
<keyword evidence="3" id="KW-0378">Hydrolase</keyword>
<dbReference type="InterPro" id="IPR029493">
    <property type="entry name" value="RecD2-like_HHH"/>
</dbReference>
<dbReference type="RefSeq" id="WP_087302162.1">
    <property type="nucleotide sequence ID" value="NZ_NFKP01000019.1"/>
</dbReference>
<dbReference type="PANTHER" id="PTHR43788:SF6">
    <property type="entry name" value="DNA HELICASE B"/>
    <property type="match status" value="1"/>
</dbReference>
<dbReference type="CDD" id="cd17933">
    <property type="entry name" value="DEXSc_RecD-like"/>
    <property type="match status" value="1"/>
</dbReference>
<dbReference type="CDD" id="cd18809">
    <property type="entry name" value="SF1_C_RecD"/>
    <property type="match status" value="1"/>
</dbReference>
<dbReference type="InterPro" id="IPR055446">
    <property type="entry name" value="RecD2_N_OB"/>
</dbReference>
<dbReference type="Pfam" id="PF14520">
    <property type="entry name" value="HHH_5"/>
    <property type="match status" value="1"/>
</dbReference>
<keyword evidence="1 3" id="KW-0547">Nucleotide-binding</keyword>
<dbReference type="Pfam" id="PF14490">
    <property type="entry name" value="HHH_RecD2"/>
    <property type="match status" value="1"/>
</dbReference>
<dbReference type="Pfam" id="PF13245">
    <property type="entry name" value="AAA_19"/>
    <property type="match status" value="1"/>
</dbReference>
<dbReference type="Gene3D" id="1.10.10.2220">
    <property type="match status" value="1"/>
</dbReference>
<proteinExistence type="inferred from homology"/>
<dbReference type="InterPro" id="IPR050534">
    <property type="entry name" value="Coronavir_polyprotein_1ab"/>
</dbReference>
<dbReference type="SUPFAM" id="SSF52540">
    <property type="entry name" value="P-loop containing nucleoside triphosphate hydrolases"/>
    <property type="match status" value="1"/>
</dbReference>
<dbReference type="GO" id="GO:0009338">
    <property type="term" value="C:exodeoxyribonuclease V complex"/>
    <property type="evidence" value="ECO:0007669"/>
    <property type="project" value="TreeGrafter"/>
</dbReference>
<dbReference type="GO" id="GO:0043139">
    <property type="term" value="F:5'-3' DNA helicase activity"/>
    <property type="evidence" value="ECO:0007669"/>
    <property type="project" value="UniProtKB-UniRule"/>
</dbReference>
<dbReference type="InterPro" id="IPR006345">
    <property type="entry name" value="RecD2"/>
</dbReference>
<dbReference type="Pfam" id="PF18335">
    <property type="entry name" value="SH3_13"/>
    <property type="match status" value="1"/>
</dbReference>
<organism evidence="5 6">
    <name type="scientific">Anaerotruncus colihominis</name>
    <dbReference type="NCBI Taxonomy" id="169435"/>
    <lineage>
        <taxon>Bacteria</taxon>
        <taxon>Bacillati</taxon>
        <taxon>Bacillota</taxon>
        <taxon>Clostridia</taxon>
        <taxon>Eubacteriales</taxon>
        <taxon>Oscillospiraceae</taxon>
        <taxon>Anaerotruncus</taxon>
    </lineage>
</organism>
<dbReference type="SUPFAM" id="SSF47781">
    <property type="entry name" value="RuvA domain 2-like"/>
    <property type="match status" value="1"/>
</dbReference>
<keyword evidence="2 3" id="KW-0067">ATP-binding</keyword>
<feature type="domain" description="AAA+ ATPase" evidence="4">
    <location>
        <begin position="351"/>
        <end position="496"/>
    </location>
</feature>
<evidence type="ECO:0000313" key="6">
    <source>
        <dbReference type="Proteomes" id="UP000196386"/>
    </source>
</evidence>
<evidence type="ECO:0000256" key="3">
    <source>
        <dbReference type="HAMAP-Rule" id="MF_01488"/>
    </source>
</evidence>
<dbReference type="GO" id="GO:0005524">
    <property type="term" value="F:ATP binding"/>
    <property type="evidence" value="ECO:0007669"/>
    <property type="project" value="UniProtKB-UniRule"/>
</dbReference>
<gene>
    <name evidence="3" type="primary">recD2</name>
    <name evidence="5" type="ORF">B5F11_13840</name>
</gene>
<sequence>MEQSRSERGGTEILEAGERYRVEGSVETIVYHNEENGFTVLELSTEAELLTVVGEFSDIAVGETLIVTGAYTTHAKYGMQLRAEAYERLMPATASAIASYLSSGAVKGVGSAIARRLVRAFGDDTLTVMEQNPAKLAEVQGISPKKAEQISNEYKKLFGIRSVMLNLEKLGIPAPYAIKTWKKYGAAAQEIVSENPYSLCIEEIGVPFELADAAAERSGLAPDSYERISAGLLHVLRHNVFHNGHTCLPEEKLLETAALLVETDTYHVSDALEELIARSELVRLAVKDRSFLYLPRYYEAECCIVNRLSLMLSKGAAERAPDMEEILGRLERESGIVYAELQRMAIVTAVTSPLMILTGGPGTGKTTAISAIIRLLGQMGEKVALAAPTGRAAKRMSELTGAESKTIHRLLEVDFADGSGLTKFKRNEKNPLPFDAVIIDETSMMDTLLFESLLRALKFSCRLILVGDPDQLPSVGAGNILGDLIAGGHLPVVHLTEIFRQAAKSLIVTNAHAVVAGEYPRLDVRDNDFFFLPDTLAAHACTTAADLCARRLPKRYGFSPMWDIQVIAPTRVGAAGTAELNRVLQNAVNPPSPNKKEYVSGPVTFREGDKVMQIRNNYDLVWQKDGGEDGMGVFNGDIGVIDLINRPSATIVVRFDEDRLAEYSFDMANELELAYAITVHKSQGNEYDAVILPLMEGKSRMYYRSLLYTAITRAKKLLIILGSASAVKAMVDNHKRSRRYANLRYLLDEVCGG</sequence>
<dbReference type="InterPro" id="IPR010994">
    <property type="entry name" value="RuvA_2-like"/>
</dbReference>
<dbReference type="Gene3D" id="1.10.150.20">
    <property type="entry name" value="5' to 3' exonuclease, C-terminal subdomain"/>
    <property type="match status" value="1"/>
</dbReference>
<keyword evidence="3 5" id="KW-0347">Helicase</keyword>
<keyword evidence="3" id="KW-0413">Isomerase</keyword>